<reference evidence="1 2" key="1">
    <citation type="journal article" date="2019" name="Environ. Microbiol.">
        <title>Species interactions and distinct microbial communities in high Arctic permafrost affected cryosols are associated with the CH4 and CO2 gas fluxes.</title>
        <authorList>
            <person name="Altshuler I."/>
            <person name="Hamel J."/>
            <person name="Turney S."/>
            <person name="Magnuson E."/>
            <person name="Levesque R."/>
            <person name="Greer C."/>
            <person name="Whyte L.G."/>
        </authorList>
    </citation>
    <scope>NUCLEOTIDE SEQUENCE [LARGE SCALE GENOMIC DNA]</scope>
    <source>
        <strain evidence="1 2">S9.3A</strain>
    </source>
</reference>
<dbReference type="AlphaFoldDB" id="A0A502CMZ2"/>
<name>A0A502CMZ2_9MICO</name>
<evidence type="ECO:0000313" key="1">
    <source>
        <dbReference type="EMBL" id="TPG13920.1"/>
    </source>
</evidence>
<gene>
    <name evidence="1" type="ORF">EAH86_16975</name>
</gene>
<dbReference type="InterPro" id="IPR032710">
    <property type="entry name" value="NTF2-like_dom_sf"/>
</dbReference>
<dbReference type="InterPro" id="IPR009959">
    <property type="entry name" value="Cyclase_SnoaL-like"/>
</dbReference>
<accession>A0A502CMZ2</accession>
<keyword evidence="2" id="KW-1185">Reference proteome</keyword>
<evidence type="ECO:0000313" key="2">
    <source>
        <dbReference type="Proteomes" id="UP000317722"/>
    </source>
</evidence>
<dbReference type="GO" id="GO:0030638">
    <property type="term" value="P:polyketide metabolic process"/>
    <property type="evidence" value="ECO:0007669"/>
    <property type="project" value="InterPro"/>
</dbReference>
<evidence type="ECO:0008006" key="3">
    <source>
        <dbReference type="Google" id="ProtNLM"/>
    </source>
</evidence>
<protein>
    <recommendedName>
        <fullName evidence="3">SnoaL-like polyketide cyclase</fullName>
    </recommendedName>
</protein>
<organism evidence="1 2">
    <name type="scientific">Pedococcus bigeumensis</name>
    <dbReference type="NCBI Taxonomy" id="433644"/>
    <lineage>
        <taxon>Bacteria</taxon>
        <taxon>Bacillati</taxon>
        <taxon>Actinomycetota</taxon>
        <taxon>Actinomycetes</taxon>
        <taxon>Micrococcales</taxon>
        <taxon>Intrasporangiaceae</taxon>
        <taxon>Pedococcus</taxon>
    </lineage>
</organism>
<dbReference type="Pfam" id="PF07366">
    <property type="entry name" value="SnoaL"/>
    <property type="match status" value="1"/>
</dbReference>
<proteinExistence type="predicted"/>
<dbReference type="PANTHER" id="PTHR38436:SF1">
    <property type="entry name" value="ESTER CYCLASE"/>
    <property type="match status" value="1"/>
</dbReference>
<dbReference type="Gene3D" id="3.10.450.50">
    <property type="match status" value="1"/>
</dbReference>
<dbReference type="EMBL" id="RCZM01000006">
    <property type="protein sequence ID" value="TPG13920.1"/>
    <property type="molecule type" value="Genomic_DNA"/>
</dbReference>
<dbReference type="Proteomes" id="UP000317722">
    <property type="component" value="Unassembled WGS sequence"/>
</dbReference>
<dbReference type="SUPFAM" id="SSF54427">
    <property type="entry name" value="NTF2-like"/>
    <property type="match status" value="1"/>
</dbReference>
<sequence>MNGARPRSAREVVEEMLRRQRAGDETFLDDLVTADMVNHAAGPQGREGLRAILRTIDDDLGPVELEQHHLIGEGDLVVQHVTLHGTHRASTMPLLADSPVTGRPAAWTFIHIWRVADGMLVEHWACRDDMGLLEQLRPS</sequence>
<comment type="caution">
    <text evidence="1">The sequence shown here is derived from an EMBL/GenBank/DDBJ whole genome shotgun (WGS) entry which is preliminary data.</text>
</comment>
<dbReference type="PANTHER" id="PTHR38436">
    <property type="entry name" value="POLYKETIDE CYCLASE SNOAL-LIKE DOMAIN"/>
    <property type="match status" value="1"/>
</dbReference>